<dbReference type="SUPFAM" id="SSF48452">
    <property type="entry name" value="TPR-like"/>
    <property type="match status" value="1"/>
</dbReference>
<accession>A0A1H8F7K1</accession>
<evidence type="ECO:0000313" key="2">
    <source>
        <dbReference type="EMBL" id="SEN27620.1"/>
    </source>
</evidence>
<feature type="chain" id="PRO_5011783440" evidence="1">
    <location>
        <begin position="21"/>
        <end position="200"/>
    </location>
</feature>
<organism evidence="2 3">
    <name type="scientific">Paracoccus alcaliphilus</name>
    <dbReference type="NCBI Taxonomy" id="34002"/>
    <lineage>
        <taxon>Bacteria</taxon>
        <taxon>Pseudomonadati</taxon>
        <taxon>Pseudomonadota</taxon>
        <taxon>Alphaproteobacteria</taxon>
        <taxon>Rhodobacterales</taxon>
        <taxon>Paracoccaceae</taxon>
        <taxon>Paracoccus</taxon>
    </lineage>
</organism>
<dbReference type="AlphaFoldDB" id="A0A1H8F7K1"/>
<dbReference type="EMBL" id="FODE01000003">
    <property type="protein sequence ID" value="SEN27620.1"/>
    <property type="molecule type" value="Genomic_DNA"/>
</dbReference>
<protein>
    <submittedName>
        <fullName evidence="2">Ca-activated chloride channel family protein</fullName>
    </submittedName>
</protein>
<dbReference type="OrthoDB" id="5801125at2"/>
<proteinExistence type="predicted"/>
<dbReference type="STRING" id="34002.SAMN04489859_1003191"/>
<feature type="signal peptide" evidence="1">
    <location>
        <begin position="1"/>
        <end position="20"/>
    </location>
</feature>
<keyword evidence="1" id="KW-0732">Signal</keyword>
<sequence>MRIALALAVAGIIALAFAGAAPVAKLALAAGLPQLAAPLLRADPAVQGVALYQAGDYKGADDAFRRAGRGSTYNRGLSLAATGDYPLSRAYFDAVLFGNPADSQARENRNAVNALIPPNRGEANAAGRIAATVIATPGGSPVDEIKRLGRPLDEGRRVADAEWLATLPDDPGEFLRLRLEAEQNRRLSMGLTAPEVGDPW</sequence>
<dbReference type="RefSeq" id="WP_090610578.1">
    <property type="nucleotide sequence ID" value="NZ_CP067125.1"/>
</dbReference>
<keyword evidence="3" id="KW-1185">Reference proteome</keyword>
<name>A0A1H8F7K1_9RHOB</name>
<dbReference type="Proteomes" id="UP000199054">
    <property type="component" value="Unassembled WGS sequence"/>
</dbReference>
<gene>
    <name evidence="2" type="ORF">SAMN04489859_1003191</name>
</gene>
<dbReference type="Gene3D" id="1.25.40.10">
    <property type="entry name" value="Tetratricopeptide repeat domain"/>
    <property type="match status" value="1"/>
</dbReference>
<evidence type="ECO:0000313" key="3">
    <source>
        <dbReference type="Proteomes" id="UP000199054"/>
    </source>
</evidence>
<reference evidence="2 3" key="1">
    <citation type="submission" date="2016-10" db="EMBL/GenBank/DDBJ databases">
        <authorList>
            <person name="de Groot N.N."/>
        </authorList>
    </citation>
    <scope>NUCLEOTIDE SEQUENCE [LARGE SCALE GENOMIC DNA]</scope>
    <source>
        <strain evidence="2 3">DSM 8512</strain>
    </source>
</reference>
<dbReference type="InterPro" id="IPR011990">
    <property type="entry name" value="TPR-like_helical_dom_sf"/>
</dbReference>
<evidence type="ECO:0000256" key="1">
    <source>
        <dbReference type="SAM" id="SignalP"/>
    </source>
</evidence>